<evidence type="ECO:0000313" key="3">
    <source>
        <dbReference type="Proteomes" id="UP000247781"/>
    </source>
</evidence>
<comment type="caution">
    <text evidence="2">The sequence shown here is derived from an EMBL/GenBank/DDBJ whole genome shotgun (WGS) entry which is preliminary data.</text>
</comment>
<organism evidence="2 3">
    <name type="scientific">Mycolicibacterium moriokaense</name>
    <dbReference type="NCBI Taxonomy" id="39691"/>
    <lineage>
        <taxon>Bacteria</taxon>
        <taxon>Bacillati</taxon>
        <taxon>Actinomycetota</taxon>
        <taxon>Actinomycetes</taxon>
        <taxon>Mycobacteriales</taxon>
        <taxon>Mycobacteriaceae</taxon>
        <taxon>Mycolicibacterium</taxon>
    </lineage>
</organism>
<dbReference type="Proteomes" id="UP000247781">
    <property type="component" value="Unassembled WGS sequence"/>
</dbReference>
<keyword evidence="3" id="KW-1185">Reference proteome</keyword>
<evidence type="ECO:0000256" key="1">
    <source>
        <dbReference type="SAM" id="MobiDB-lite"/>
    </source>
</evidence>
<evidence type="ECO:0000313" key="2">
    <source>
        <dbReference type="EMBL" id="PXX12956.1"/>
    </source>
</evidence>
<feature type="region of interest" description="Disordered" evidence="1">
    <location>
        <begin position="20"/>
        <end position="48"/>
    </location>
</feature>
<sequence>MGLRPGQTFGKYRIVGLPGQGGLSRVESPARSRQKIDQSLRHAEVCSK</sequence>
<dbReference type="EMBL" id="QJJU01000001">
    <property type="protein sequence ID" value="PXX12956.1"/>
    <property type="molecule type" value="Genomic_DNA"/>
</dbReference>
<feature type="compositionally biased region" description="Basic and acidic residues" evidence="1">
    <location>
        <begin position="28"/>
        <end position="48"/>
    </location>
</feature>
<protein>
    <submittedName>
        <fullName evidence="2">Uncharacterized protein</fullName>
    </submittedName>
</protein>
<accession>A0A318HRA2</accession>
<proteinExistence type="predicted"/>
<reference evidence="2 3" key="2">
    <citation type="submission" date="2018-06" db="EMBL/GenBank/DDBJ databases">
        <title>Sequencing of bacterial isolates from soil warming experiment in Harvard Forest, Massachusetts, USA.</title>
        <authorList>
            <person name="Deangelis K.PhD."/>
        </authorList>
    </citation>
    <scope>NUCLEOTIDE SEQUENCE [LARGE SCALE GENOMIC DNA]</scope>
    <source>
        <strain evidence="2 3">GAS496</strain>
    </source>
</reference>
<reference evidence="3" key="1">
    <citation type="submission" date="2018-05" db="EMBL/GenBank/DDBJ databases">
        <authorList>
            <person name="Deangelis K."/>
            <person name="Huntemann M."/>
            <person name="Clum A."/>
            <person name="Pillay M."/>
            <person name="Palaniappan K."/>
            <person name="Varghese N."/>
            <person name="Mikhailova N."/>
            <person name="Stamatis D."/>
            <person name="Reddy T."/>
            <person name="Daum C."/>
            <person name="Shapiro N."/>
            <person name="Ivanova N."/>
            <person name="Kyrpides N."/>
            <person name="Woyke T."/>
        </authorList>
    </citation>
    <scope>NUCLEOTIDE SEQUENCE [LARGE SCALE GENOMIC DNA]</scope>
    <source>
        <strain evidence="3">GAS496</strain>
    </source>
</reference>
<gene>
    <name evidence="2" type="ORF">C8E89_101104</name>
</gene>
<name>A0A318HRA2_9MYCO</name>
<dbReference type="AlphaFoldDB" id="A0A318HRA2"/>